<dbReference type="InterPro" id="IPR000504">
    <property type="entry name" value="RRM_dom"/>
</dbReference>
<dbReference type="Pfam" id="PF00076">
    <property type="entry name" value="RRM_1"/>
    <property type="match status" value="2"/>
</dbReference>
<dbReference type="PANTHER" id="PTHR23147">
    <property type="entry name" value="SERINE/ARGININE RICH SPLICING FACTOR"/>
    <property type="match status" value="1"/>
</dbReference>
<dbReference type="Pfam" id="PF00567">
    <property type="entry name" value="TUDOR"/>
    <property type="match status" value="1"/>
</dbReference>
<reference evidence="11" key="1">
    <citation type="journal article" date="2023" name="G3 (Bethesda)">
        <title>Whole genome assembly and annotation of the endangered Caribbean coral Acropora cervicornis.</title>
        <authorList>
            <person name="Selwyn J.D."/>
            <person name="Vollmer S.V."/>
        </authorList>
    </citation>
    <scope>NUCLEOTIDE SEQUENCE</scope>
    <source>
        <strain evidence="11">K2</strain>
    </source>
</reference>
<dbReference type="GO" id="GO:0003723">
    <property type="term" value="F:RNA binding"/>
    <property type="evidence" value="ECO:0007669"/>
    <property type="project" value="UniProtKB-UniRule"/>
</dbReference>
<dbReference type="InterPro" id="IPR025605">
    <property type="entry name" value="OST-HTH/LOTUS_dom"/>
</dbReference>
<evidence type="ECO:0000256" key="6">
    <source>
        <dbReference type="SAM" id="Coils"/>
    </source>
</evidence>
<dbReference type="SUPFAM" id="SSF54928">
    <property type="entry name" value="RNA-binding domain, RBD"/>
    <property type="match status" value="1"/>
</dbReference>
<feature type="compositionally biased region" description="Basic and acidic residues" evidence="7">
    <location>
        <begin position="982"/>
        <end position="994"/>
    </location>
</feature>
<dbReference type="GO" id="GO:0007283">
    <property type="term" value="P:spermatogenesis"/>
    <property type="evidence" value="ECO:0007669"/>
    <property type="project" value="UniProtKB-KW"/>
</dbReference>
<keyword evidence="5" id="KW-0694">RNA-binding</keyword>
<feature type="domain" description="Tudor" evidence="9">
    <location>
        <begin position="580"/>
        <end position="649"/>
    </location>
</feature>
<sequence>MAKEVPQSVKISLKAVLLSSEKSKGVKQTAILKDFHKLNNYKLDVSKYGFHDLYEFLLAVPDVARLEYSPKDGENRVFGVGGDGFYMSAHAKKAEGVPNGLKPLPPSDWPRNKARGSVERTVVDSKSSVRVTVSSDSKKKILPDAHGLYVLHIKNLPLDCQENDLNSIFKKYQSLVKVKREKTQNNWIAFARFSNHQDAVAALKEVDGFNLKGCTLIVSPEIKQQAQAQQKLKGSAVKKQENERTFKKESELSTSGKNDNGPLPLMRLNVANPENWEQDGGCDKVARDKIIGKEDLESCVVKINNGYPIHVSNFPAGTNQETLKQIFSGCGEVIQVVTHKKFAFIYFSKKEEAFTALAMQGQVKMGGKCLTVTPRYTKDKQHKKNVTGASTSSLSSSQSSLSSDTGSSSTSLSAANQVASYSEASFSQDVENCATSAKSLELSACKKLGGNVSRLDHVSNWSSETCSFQGEEKLGQNSSICKSSEAFLKDGFSAPDTRPGVLLSEIFNENVPMHLLLTYEEMNTLMSKCRKSIRTARSIAFEEFCVLVTDVIDSCHFWANLDDRSDSYKKLKKMQEELQNVTHYRHCMPLKYQLGAALFSEDKQWYRCWCMEVSTLEKRKVKVFFVDYGNFEWISWDQFTDIAEEFWDLAPQALPFKLSGLENVANLATDVQTEGAKYLKDLICNKVCRAKKAKSSDPTERHIIEVELVLDDTSINQQMAKTRYVQETRTTPQEANQSPSLPQSTPTRSLPSQQPQRHIPPHPFMKTKTAAAPTARRPPDLTSKLLDGAQLQSTQSPFQGAQPRSDPQTLPKVKSDLSNISPKGNFQHQKSLPNHLFPKREVVEIFISNVVSPDDLCFYFSGAETKYTLGKIRNILNDGVYPPAEGGKIYPRKGALVMKVLDKIKVRVEIIDIPGNAGHGIDQAMQASIIKQEPNGLYHLELFEFSTSGPSFNVQLVELDYAEVDPLQFNMLPSSAGQTPRLAEDRKAESHQWDTHSVNSDWEEHLIEINDRDAVSPVGSCLNMSGRQSMEHLYVPPPPQMHTSFTNSEPWSSFSSKGIDFSESLGATSGLHLGASHSSRFSNSEQCELELQPSAGLASGSNPDGHSSFSAETKFSVFSNVVHPHSPSATGSDTSGVCSDTSVSSLASTGSFANMEDQSASQENILASQRSVDGASTLQGNKEREELIEKDEELKRILEMPRKEMKKILSLRQEKEKLERKIRIKGLENHILKLQKELKHLEIEKEELENEFDP</sequence>
<dbReference type="InterPro" id="IPR041966">
    <property type="entry name" value="LOTUS-like"/>
</dbReference>
<feature type="domain" description="HTH OST-type" evidence="10">
    <location>
        <begin position="5"/>
        <end position="81"/>
    </location>
</feature>
<dbReference type="CDD" id="cd00590">
    <property type="entry name" value="RRM_SF"/>
    <property type="match status" value="2"/>
</dbReference>
<dbReference type="SUPFAM" id="SSF63748">
    <property type="entry name" value="Tudor/PWWP/MBT"/>
    <property type="match status" value="1"/>
</dbReference>
<evidence type="ECO:0000256" key="2">
    <source>
        <dbReference type="ARBA" id="ARBA00022490"/>
    </source>
</evidence>
<dbReference type="PROSITE" id="PS50102">
    <property type="entry name" value="RRM"/>
    <property type="match status" value="2"/>
</dbReference>
<feature type="compositionally biased region" description="Low complexity" evidence="7">
    <location>
        <begin position="390"/>
        <end position="408"/>
    </location>
</feature>
<reference evidence="11" key="2">
    <citation type="journal article" date="2023" name="Science">
        <title>Genomic signatures of disease resistance in endangered staghorn corals.</title>
        <authorList>
            <person name="Vollmer S.V."/>
            <person name="Selwyn J.D."/>
            <person name="Despard B.A."/>
            <person name="Roesel C.L."/>
        </authorList>
    </citation>
    <scope>NUCLEOTIDE SEQUENCE</scope>
    <source>
        <strain evidence="11">K2</strain>
    </source>
</reference>
<dbReference type="GO" id="GO:0030154">
    <property type="term" value="P:cell differentiation"/>
    <property type="evidence" value="ECO:0007669"/>
    <property type="project" value="UniProtKB-ARBA"/>
</dbReference>
<evidence type="ECO:0000256" key="1">
    <source>
        <dbReference type="ARBA" id="ARBA00004496"/>
    </source>
</evidence>
<keyword evidence="2" id="KW-0963">Cytoplasm</keyword>
<dbReference type="Pfam" id="PF12872">
    <property type="entry name" value="OST-HTH"/>
    <property type="match status" value="1"/>
</dbReference>
<accession>A0AAD9QTD6</accession>
<feature type="region of interest" description="Disordered" evidence="7">
    <location>
        <begin position="975"/>
        <end position="996"/>
    </location>
</feature>
<evidence type="ECO:0000259" key="9">
    <source>
        <dbReference type="PROSITE" id="PS50304"/>
    </source>
</evidence>
<feature type="region of interest" description="Disordered" evidence="7">
    <location>
        <begin position="233"/>
        <end position="264"/>
    </location>
</feature>
<dbReference type="PROSITE" id="PS50304">
    <property type="entry name" value="TUDOR"/>
    <property type="match status" value="1"/>
</dbReference>
<evidence type="ECO:0000313" key="11">
    <source>
        <dbReference type="EMBL" id="KAK2567118.1"/>
    </source>
</evidence>
<evidence type="ECO:0000259" key="10">
    <source>
        <dbReference type="PROSITE" id="PS51644"/>
    </source>
</evidence>
<comment type="subcellular location">
    <subcellularLocation>
        <location evidence="1">Cytoplasm</location>
    </subcellularLocation>
</comment>
<feature type="compositionally biased region" description="Polar residues" evidence="7">
    <location>
        <begin position="726"/>
        <end position="756"/>
    </location>
</feature>
<dbReference type="InterPro" id="IPR002999">
    <property type="entry name" value="Tudor"/>
</dbReference>
<dbReference type="SMART" id="SM00333">
    <property type="entry name" value="TUDOR"/>
    <property type="match status" value="1"/>
</dbReference>
<dbReference type="InterPro" id="IPR012677">
    <property type="entry name" value="Nucleotide-bd_a/b_plait_sf"/>
</dbReference>
<keyword evidence="3" id="KW-0677">Repeat</keyword>
<feature type="region of interest" description="Disordered" evidence="7">
    <location>
        <begin position="794"/>
        <end position="817"/>
    </location>
</feature>
<gene>
    <name evidence="11" type="ORF">P5673_008917</name>
</gene>
<evidence type="ECO:0000256" key="4">
    <source>
        <dbReference type="ARBA" id="ARBA00022871"/>
    </source>
</evidence>
<dbReference type="Proteomes" id="UP001249851">
    <property type="component" value="Unassembled WGS sequence"/>
</dbReference>
<dbReference type="InterPro" id="IPR050907">
    <property type="entry name" value="SRSF"/>
</dbReference>
<dbReference type="InterPro" id="IPR035979">
    <property type="entry name" value="RBD_domain_sf"/>
</dbReference>
<dbReference type="Gene3D" id="2.30.30.140">
    <property type="match status" value="1"/>
</dbReference>
<feature type="region of interest" description="Disordered" evidence="7">
    <location>
        <begin position="726"/>
        <end position="782"/>
    </location>
</feature>
<evidence type="ECO:0000259" key="8">
    <source>
        <dbReference type="PROSITE" id="PS50102"/>
    </source>
</evidence>
<proteinExistence type="predicted"/>
<feature type="compositionally biased region" description="Low complexity" evidence="7">
    <location>
        <begin position="766"/>
        <end position="775"/>
    </location>
</feature>
<feature type="compositionally biased region" description="Basic and acidic residues" evidence="7">
    <location>
        <begin position="238"/>
        <end position="251"/>
    </location>
</feature>
<keyword evidence="4" id="KW-0744">Spermatogenesis</keyword>
<feature type="coiled-coil region" evidence="6">
    <location>
        <begin position="1208"/>
        <end position="1251"/>
    </location>
</feature>
<organism evidence="11 12">
    <name type="scientific">Acropora cervicornis</name>
    <name type="common">Staghorn coral</name>
    <dbReference type="NCBI Taxonomy" id="6130"/>
    <lineage>
        <taxon>Eukaryota</taxon>
        <taxon>Metazoa</taxon>
        <taxon>Cnidaria</taxon>
        <taxon>Anthozoa</taxon>
        <taxon>Hexacorallia</taxon>
        <taxon>Scleractinia</taxon>
        <taxon>Astrocoeniina</taxon>
        <taxon>Acroporidae</taxon>
        <taxon>Acropora</taxon>
    </lineage>
</organism>
<dbReference type="InterPro" id="IPR035437">
    <property type="entry name" value="SNase_OB-fold_sf"/>
</dbReference>
<comment type="caution">
    <text evidence="11">The sequence shown here is derived from an EMBL/GenBank/DDBJ whole genome shotgun (WGS) entry which is preliminary data.</text>
</comment>
<name>A0AAD9QTD6_ACRCE</name>
<keyword evidence="4" id="KW-0221">Differentiation</keyword>
<feature type="domain" description="RRM" evidence="8">
    <location>
        <begin position="307"/>
        <end position="377"/>
    </location>
</feature>
<feature type="region of interest" description="Disordered" evidence="7">
    <location>
        <begin position="380"/>
        <end position="408"/>
    </location>
</feature>
<dbReference type="Gene3D" id="2.40.50.90">
    <property type="match status" value="1"/>
</dbReference>
<dbReference type="PROSITE" id="PS51644">
    <property type="entry name" value="HTH_OST"/>
    <property type="match status" value="1"/>
</dbReference>
<dbReference type="GO" id="GO:0005737">
    <property type="term" value="C:cytoplasm"/>
    <property type="evidence" value="ECO:0007669"/>
    <property type="project" value="UniProtKB-SubCell"/>
</dbReference>
<keyword evidence="12" id="KW-1185">Reference proteome</keyword>
<dbReference type="Gene3D" id="3.30.70.330">
    <property type="match status" value="2"/>
</dbReference>
<keyword evidence="6" id="KW-0175">Coiled coil</keyword>
<dbReference type="Gene3D" id="3.30.420.610">
    <property type="entry name" value="LOTUS domain-like"/>
    <property type="match status" value="1"/>
</dbReference>
<dbReference type="FunFam" id="2.30.30.140:FF:000018">
    <property type="entry name" value="Serine/threonine-protein kinase 31"/>
    <property type="match status" value="1"/>
</dbReference>
<feature type="domain" description="RRM" evidence="8">
    <location>
        <begin position="149"/>
        <end position="223"/>
    </location>
</feature>
<evidence type="ECO:0000313" key="12">
    <source>
        <dbReference type="Proteomes" id="UP001249851"/>
    </source>
</evidence>
<evidence type="ECO:0000256" key="7">
    <source>
        <dbReference type="SAM" id="MobiDB-lite"/>
    </source>
</evidence>
<dbReference type="SMART" id="SM00360">
    <property type="entry name" value="RRM"/>
    <property type="match status" value="2"/>
</dbReference>
<evidence type="ECO:0000256" key="5">
    <source>
        <dbReference type="PROSITE-ProRule" id="PRU00176"/>
    </source>
</evidence>
<protein>
    <submittedName>
        <fullName evidence="11">Tudor domain-containing protein 1</fullName>
    </submittedName>
</protein>
<dbReference type="AlphaFoldDB" id="A0AAD9QTD6"/>
<dbReference type="EMBL" id="JARQWQ010000015">
    <property type="protein sequence ID" value="KAK2567118.1"/>
    <property type="molecule type" value="Genomic_DNA"/>
</dbReference>
<evidence type="ECO:0000256" key="3">
    <source>
        <dbReference type="ARBA" id="ARBA00022737"/>
    </source>
</evidence>
<dbReference type="CDD" id="cd20379">
    <property type="entry name" value="Tudor_dTUD-like"/>
    <property type="match status" value="1"/>
</dbReference>